<feature type="region of interest" description="Leucine repeat II (LRII)" evidence="3">
    <location>
        <begin position="349"/>
        <end position="381"/>
    </location>
</feature>
<evidence type="ECO:0000256" key="1">
    <source>
        <dbReference type="ARBA" id="ARBA00023015"/>
    </source>
</evidence>
<feature type="short sequence motif" description="VHIID" evidence="3">
    <location>
        <begin position="303"/>
        <end position="307"/>
    </location>
</feature>
<keyword evidence="2" id="KW-0804">Transcription</keyword>
<sequence length="575" mass="66357">MEDASGTSEFFLVKESLSSSSGTIRRFYTGFCFWRQHVCCCLASKLIQTNMEKSIIWPFYEPEEKTNSMQEQNEQYSVKLDDWDFDVVDKTTTILSIKEATDDNKRANNSLISSLNILKDFGNGFRKLKGQKIDVAQISENECTSSVCKLSAEEILRFGGQKFMQRIEFDHTFVDSLCSLSEEESRSVMLVERLLASAEKVGEKVYDIAIDLLNECDKLSYKTGHPVERLVYYFSRALRERVDIETGKNCTKGLGIRRMRDLQETLRSINACTIAVQDMPMCEVVKFAGIQAILENVESSKKIHIVDLEIKMGVQWTILMQALATQCSNLEYLKVTALIDVQSRTNVEETGKRLMSFAKSLHFPLCFKIVMVEDIFDLKREDLDIDPEESLAVYSQFLLSNMITHQDRLDFLMGFIKGLNPRIMVVAEVEANLNSPVFVNRFIEALFYHGAYFDLFEDCMRNNESTRNAMEEEVMWHGIRNIIANEGEERTMRHVTIELWREYFKRFGMVEMKMSDSSLYQAKTVVEKFTGKNSFTLEMNENFVTIGWKGTPLNSLSAWKFHKRSTFHIANYLTL</sequence>
<organism evidence="4">
    <name type="scientific">Solanum lycopersicum</name>
    <name type="common">Tomato</name>
    <name type="synonym">Lycopersicon esculentum</name>
    <dbReference type="NCBI Taxonomy" id="4081"/>
    <lineage>
        <taxon>Eukaryota</taxon>
        <taxon>Viridiplantae</taxon>
        <taxon>Streptophyta</taxon>
        <taxon>Embryophyta</taxon>
        <taxon>Tracheophyta</taxon>
        <taxon>Spermatophyta</taxon>
        <taxon>Magnoliopsida</taxon>
        <taxon>eudicotyledons</taxon>
        <taxon>Gunneridae</taxon>
        <taxon>Pentapetalae</taxon>
        <taxon>asterids</taxon>
        <taxon>lamiids</taxon>
        <taxon>Solanales</taxon>
        <taxon>Solanaceae</taxon>
        <taxon>Solanoideae</taxon>
        <taxon>Solaneae</taxon>
        <taxon>Solanum</taxon>
        <taxon>Solanum subgen. Lycopersicon</taxon>
    </lineage>
</organism>
<dbReference type="Gramene" id="Solyc12g099220.1.1">
    <property type="protein sequence ID" value="Solyc12g099220.1.1"/>
    <property type="gene ID" value="Solyc12g099220.1"/>
</dbReference>
<dbReference type="GO" id="GO:0006355">
    <property type="term" value="P:regulation of DNA-templated transcription"/>
    <property type="evidence" value="ECO:0000318"/>
    <property type="project" value="GO_Central"/>
</dbReference>
<comment type="similarity">
    <text evidence="3">Belongs to the GRAS family.</text>
</comment>
<dbReference type="HOGENOM" id="CLU_011924_5_2_1"/>
<reference evidence="4" key="2">
    <citation type="submission" date="2015-06" db="UniProtKB">
        <authorList>
            <consortium name="EnsemblPlants"/>
        </authorList>
    </citation>
    <scope>IDENTIFICATION</scope>
    <source>
        <strain evidence="4">cv. Heinz 1706</strain>
    </source>
</reference>
<accession>K4DHU3</accession>
<dbReference type="InterPro" id="IPR005202">
    <property type="entry name" value="TF_GRAS"/>
</dbReference>
<protein>
    <submittedName>
        <fullName evidence="4">Uncharacterized protein</fullName>
    </submittedName>
</protein>
<name>K4DHU3_SOLLC</name>
<keyword evidence="1" id="KW-0805">Transcription regulation</keyword>
<dbReference type="PANTHER" id="PTHR31636">
    <property type="entry name" value="OSJNBA0084A10.13 PROTEIN-RELATED"/>
    <property type="match status" value="1"/>
</dbReference>
<dbReference type="OMA" id="INACTIA"/>
<dbReference type="AlphaFoldDB" id="K4DHU3"/>
<dbReference type="GO" id="GO:0003700">
    <property type="term" value="F:DNA-binding transcription factor activity"/>
    <property type="evidence" value="ECO:0000318"/>
    <property type="project" value="GO_Central"/>
</dbReference>
<dbReference type="InParanoid" id="K4DHU3"/>
<proteinExistence type="inferred from homology"/>
<comment type="caution">
    <text evidence="3">Lacks conserved residue(s) required for the propagation of feature annotation.</text>
</comment>
<dbReference type="EnsemblPlants" id="Solyc12g099220.1.1">
    <property type="protein sequence ID" value="Solyc12g099220.1.1"/>
    <property type="gene ID" value="Solyc12g099220.1"/>
</dbReference>
<dbReference type="PaxDb" id="4081-Solyc12g099220.1.1"/>
<dbReference type="SMR" id="K4DHU3"/>
<reference evidence="4" key="1">
    <citation type="journal article" date="2012" name="Nature">
        <title>The tomato genome sequence provides insights into fleshy fruit evolution.</title>
        <authorList>
            <consortium name="Tomato Genome Consortium"/>
        </authorList>
    </citation>
    <scope>NUCLEOTIDE SEQUENCE [LARGE SCALE GENOMIC DNA]</scope>
    <source>
        <strain evidence="4">cv. Heinz 1706</strain>
    </source>
</reference>
<dbReference type="GO" id="GO:0043565">
    <property type="term" value="F:sequence-specific DNA binding"/>
    <property type="evidence" value="ECO:0000318"/>
    <property type="project" value="GO_Central"/>
</dbReference>
<dbReference type="GO" id="GO:0005634">
    <property type="term" value="C:nucleus"/>
    <property type="evidence" value="ECO:0000318"/>
    <property type="project" value="GO_Central"/>
</dbReference>
<dbReference type="Proteomes" id="UP000004994">
    <property type="component" value="Chromosome 12"/>
</dbReference>
<dbReference type="PROSITE" id="PS50985">
    <property type="entry name" value="GRAS"/>
    <property type="match status" value="1"/>
</dbReference>
<feature type="region of interest" description="SAW" evidence="3">
    <location>
        <begin position="484"/>
        <end position="560"/>
    </location>
</feature>
<dbReference type="Pfam" id="PF03514">
    <property type="entry name" value="GRAS"/>
    <property type="match status" value="1"/>
</dbReference>
<keyword evidence="5" id="KW-1185">Reference proteome</keyword>
<gene>
    <name evidence="4" type="primary">LOC101259422</name>
</gene>
<evidence type="ECO:0000256" key="2">
    <source>
        <dbReference type="ARBA" id="ARBA00023163"/>
    </source>
</evidence>
<dbReference type="eggNOG" id="ENOG502QQYY">
    <property type="taxonomic scope" value="Eukaryota"/>
</dbReference>
<evidence type="ECO:0000256" key="3">
    <source>
        <dbReference type="PROSITE-ProRule" id="PRU01191"/>
    </source>
</evidence>
<evidence type="ECO:0000313" key="5">
    <source>
        <dbReference type="Proteomes" id="UP000004994"/>
    </source>
</evidence>
<evidence type="ECO:0000313" key="4">
    <source>
        <dbReference type="EnsemblPlants" id="Solyc12g099220.1.1"/>
    </source>
</evidence>
<dbReference type="PhylomeDB" id="K4DHU3"/>
<dbReference type="STRING" id="4081.K4DHU3"/>